<dbReference type="EMBL" id="MU858072">
    <property type="protein sequence ID" value="KAK4216122.1"/>
    <property type="molecule type" value="Genomic_DNA"/>
</dbReference>
<dbReference type="AlphaFoldDB" id="A0AAN6YGD7"/>
<name>A0AAN6YGD7_9PEZI</name>
<proteinExistence type="predicted"/>
<feature type="compositionally biased region" description="Polar residues" evidence="1">
    <location>
        <begin position="226"/>
        <end position="235"/>
    </location>
</feature>
<evidence type="ECO:0000256" key="1">
    <source>
        <dbReference type="SAM" id="MobiDB-lite"/>
    </source>
</evidence>
<feature type="compositionally biased region" description="Polar residues" evidence="1">
    <location>
        <begin position="85"/>
        <end position="99"/>
    </location>
</feature>
<feature type="region of interest" description="Disordered" evidence="1">
    <location>
        <begin position="83"/>
        <end position="105"/>
    </location>
</feature>
<evidence type="ECO:0000313" key="2">
    <source>
        <dbReference type="EMBL" id="KAK4216122.1"/>
    </source>
</evidence>
<feature type="compositionally biased region" description="Basic and acidic residues" evidence="1">
    <location>
        <begin position="1"/>
        <end position="18"/>
    </location>
</feature>
<reference evidence="2" key="2">
    <citation type="submission" date="2023-05" db="EMBL/GenBank/DDBJ databases">
        <authorList>
            <consortium name="Lawrence Berkeley National Laboratory"/>
            <person name="Steindorff A."/>
            <person name="Hensen N."/>
            <person name="Bonometti L."/>
            <person name="Westerberg I."/>
            <person name="Brannstrom I.O."/>
            <person name="Guillou S."/>
            <person name="Cros-Aarteil S."/>
            <person name="Calhoun S."/>
            <person name="Haridas S."/>
            <person name="Kuo A."/>
            <person name="Mondo S."/>
            <person name="Pangilinan J."/>
            <person name="Riley R."/>
            <person name="Labutti K."/>
            <person name="Andreopoulos B."/>
            <person name="Lipzen A."/>
            <person name="Chen C."/>
            <person name="Yanf M."/>
            <person name="Daum C."/>
            <person name="Ng V."/>
            <person name="Clum A."/>
            <person name="Ohm R."/>
            <person name="Martin F."/>
            <person name="Silar P."/>
            <person name="Natvig D."/>
            <person name="Lalanne C."/>
            <person name="Gautier V."/>
            <person name="Ament-Velasquez S.L."/>
            <person name="Kruys A."/>
            <person name="Hutchinson M.I."/>
            <person name="Powell A.J."/>
            <person name="Barry K."/>
            <person name="Miller A.N."/>
            <person name="Grigoriev I.V."/>
            <person name="Debuchy R."/>
            <person name="Gladieux P."/>
            <person name="Thoren M.H."/>
            <person name="Johannesson H."/>
        </authorList>
    </citation>
    <scope>NUCLEOTIDE SEQUENCE</scope>
    <source>
        <strain evidence="2">PSN293</strain>
    </source>
</reference>
<gene>
    <name evidence="2" type="ORF">QBC37DRAFT_385751</name>
</gene>
<feature type="compositionally biased region" description="Basic and acidic residues" evidence="1">
    <location>
        <begin position="422"/>
        <end position="434"/>
    </location>
</feature>
<feature type="region of interest" description="Disordered" evidence="1">
    <location>
        <begin position="413"/>
        <end position="444"/>
    </location>
</feature>
<feature type="region of interest" description="Disordered" evidence="1">
    <location>
        <begin position="216"/>
        <end position="243"/>
    </location>
</feature>
<feature type="compositionally biased region" description="Polar residues" evidence="1">
    <location>
        <begin position="435"/>
        <end position="444"/>
    </location>
</feature>
<organism evidence="2 3">
    <name type="scientific">Rhypophila decipiens</name>
    <dbReference type="NCBI Taxonomy" id="261697"/>
    <lineage>
        <taxon>Eukaryota</taxon>
        <taxon>Fungi</taxon>
        <taxon>Dikarya</taxon>
        <taxon>Ascomycota</taxon>
        <taxon>Pezizomycotina</taxon>
        <taxon>Sordariomycetes</taxon>
        <taxon>Sordariomycetidae</taxon>
        <taxon>Sordariales</taxon>
        <taxon>Naviculisporaceae</taxon>
        <taxon>Rhypophila</taxon>
    </lineage>
</organism>
<comment type="caution">
    <text evidence="2">The sequence shown here is derived from an EMBL/GenBank/DDBJ whole genome shotgun (WGS) entry which is preliminary data.</text>
</comment>
<dbReference type="Proteomes" id="UP001301769">
    <property type="component" value="Unassembled WGS sequence"/>
</dbReference>
<feature type="region of interest" description="Disordered" evidence="1">
    <location>
        <begin position="1"/>
        <end position="68"/>
    </location>
</feature>
<keyword evidence="3" id="KW-1185">Reference proteome</keyword>
<feature type="compositionally biased region" description="Basic and acidic residues" evidence="1">
    <location>
        <begin position="44"/>
        <end position="57"/>
    </location>
</feature>
<reference evidence="2" key="1">
    <citation type="journal article" date="2023" name="Mol. Phylogenet. Evol.">
        <title>Genome-scale phylogeny and comparative genomics of the fungal order Sordariales.</title>
        <authorList>
            <person name="Hensen N."/>
            <person name="Bonometti L."/>
            <person name="Westerberg I."/>
            <person name="Brannstrom I.O."/>
            <person name="Guillou S."/>
            <person name="Cros-Aarteil S."/>
            <person name="Calhoun S."/>
            <person name="Haridas S."/>
            <person name="Kuo A."/>
            <person name="Mondo S."/>
            <person name="Pangilinan J."/>
            <person name="Riley R."/>
            <person name="LaButti K."/>
            <person name="Andreopoulos B."/>
            <person name="Lipzen A."/>
            <person name="Chen C."/>
            <person name="Yan M."/>
            <person name="Daum C."/>
            <person name="Ng V."/>
            <person name="Clum A."/>
            <person name="Steindorff A."/>
            <person name="Ohm R.A."/>
            <person name="Martin F."/>
            <person name="Silar P."/>
            <person name="Natvig D.O."/>
            <person name="Lalanne C."/>
            <person name="Gautier V."/>
            <person name="Ament-Velasquez S.L."/>
            <person name="Kruys A."/>
            <person name="Hutchinson M.I."/>
            <person name="Powell A.J."/>
            <person name="Barry K."/>
            <person name="Miller A.N."/>
            <person name="Grigoriev I.V."/>
            <person name="Debuchy R."/>
            <person name="Gladieux P."/>
            <person name="Hiltunen Thoren M."/>
            <person name="Johannesson H."/>
        </authorList>
    </citation>
    <scope>NUCLEOTIDE SEQUENCE</scope>
    <source>
        <strain evidence="2">PSN293</strain>
    </source>
</reference>
<sequence>MASPEPDKDSLFGDDDHSSLFGDDDCGEITNVHNGHNDEDDDNIPDKESLFGDEDHGSITNMPAGDDNDDILRSLTEAFDATPAAETTNQPEQSTQTQAPPYKTAGGLTLPLSLPRATEAPTTELLQNGNVGVTAPAEELDSMTQSFLVEMSSNNNNHALGRLAFPGSIYCDLTQEEGPATTPSLNTQDDHQTSNSLEFTGNSLSNMLTMPRTLQLAPQRTRKPEVSTTTASGASDSPVAERHQKVLTEPRVDLSKDPKDWVNVTQIAGYPYYGSAASRGWFIQRRLDDIPSLERLLEVISLGYPLKCQEAYRRLGLNIDHDEQVKSVCQQLLGDQKFNQIWVGRNRHDVANSKRLVAAAAAHLLRDRGGKDLWGDGAEPSHLKWPEDSTMIFLHFTTLISITIRDILQEAAKPTKKRNQKRKLDQRELVETDPRLNTQSLTPGTASGAAALPITLLSGKGFWAEVAHIWAQISTPRPSV</sequence>
<evidence type="ECO:0000313" key="3">
    <source>
        <dbReference type="Proteomes" id="UP001301769"/>
    </source>
</evidence>
<accession>A0AAN6YGD7</accession>
<protein>
    <submittedName>
        <fullName evidence="2">Uncharacterized protein</fullName>
    </submittedName>
</protein>